<protein>
    <submittedName>
        <fullName evidence="1">Uncharacterized protein</fullName>
    </submittedName>
</protein>
<evidence type="ECO:0000313" key="2">
    <source>
        <dbReference type="Proteomes" id="UP000696280"/>
    </source>
</evidence>
<name>A0A9N9L115_9HELO</name>
<accession>A0A9N9L115</accession>
<keyword evidence="2" id="KW-1185">Reference proteome</keyword>
<sequence length="245" mass="28135">MEHFFRIVLDLERMRSLSADHRERNVLSSEPTRLMSLLRRFSDRKASDDRDKVYALLSLARNQASLVLDYSPSVSRGFQATILDISESTGSLVVFAGDLEERTVKIFRRGQRRHVAAIYVSRRYSRYRGYDFLWKFRSFCNPFVGRASDKTLRPYVLTWSLRLLTLGKSKLAALGPKIHRWAIADRDAEHMNQPEIHLFGARPDGTVELPNVPVPTLPGTKNALLTATVRRTFFVTRKGVLNWAP</sequence>
<reference evidence="1" key="1">
    <citation type="submission" date="2021-07" db="EMBL/GenBank/DDBJ databases">
        <authorList>
            <person name="Durling M."/>
        </authorList>
    </citation>
    <scope>NUCLEOTIDE SEQUENCE</scope>
</reference>
<proteinExistence type="predicted"/>
<organism evidence="1 2">
    <name type="scientific">Hymenoscyphus fraxineus</name>
    <dbReference type="NCBI Taxonomy" id="746836"/>
    <lineage>
        <taxon>Eukaryota</taxon>
        <taxon>Fungi</taxon>
        <taxon>Dikarya</taxon>
        <taxon>Ascomycota</taxon>
        <taxon>Pezizomycotina</taxon>
        <taxon>Leotiomycetes</taxon>
        <taxon>Helotiales</taxon>
        <taxon>Helotiaceae</taxon>
        <taxon>Hymenoscyphus</taxon>
    </lineage>
</organism>
<evidence type="ECO:0000313" key="1">
    <source>
        <dbReference type="EMBL" id="CAG8957509.1"/>
    </source>
</evidence>
<dbReference type="Proteomes" id="UP000696280">
    <property type="component" value="Unassembled WGS sequence"/>
</dbReference>
<dbReference type="EMBL" id="CAJVRL010000080">
    <property type="protein sequence ID" value="CAG8957509.1"/>
    <property type="molecule type" value="Genomic_DNA"/>
</dbReference>
<gene>
    <name evidence="1" type="ORF">HYFRA_00010375</name>
</gene>
<dbReference type="AlphaFoldDB" id="A0A9N9L115"/>
<dbReference type="OrthoDB" id="3557394at2759"/>
<comment type="caution">
    <text evidence="1">The sequence shown here is derived from an EMBL/GenBank/DDBJ whole genome shotgun (WGS) entry which is preliminary data.</text>
</comment>